<accession>A0AAN6XCW0</accession>
<proteinExistence type="predicted"/>
<reference evidence="2" key="2">
    <citation type="submission" date="2023-05" db="EMBL/GenBank/DDBJ databases">
        <authorList>
            <consortium name="Lawrence Berkeley National Laboratory"/>
            <person name="Steindorff A."/>
            <person name="Hensen N."/>
            <person name="Bonometti L."/>
            <person name="Westerberg I."/>
            <person name="Brannstrom I.O."/>
            <person name="Guillou S."/>
            <person name="Cros-Aarteil S."/>
            <person name="Calhoun S."/>
            <person name="Haridas S."/>
            <person name="Kuo A."/>
            <person name="Mondo S."/>
            <person name="Pangilinan J."/>
            <person name="Riley R."/>
            <person name="Labutti K."/>
            <person name="Andreopoulos B."/>
            <person name="Lipzen A."/>
            <person name="Chen C."/>
            <person name="Yanf M."/>
            <person name="Daum C."/>
            <person name="Ng V."/>
            <person name="Clum A."/>
            <person name="Ohm R."/>
            <person name="Martin F."/>
            <person name="Silar P."/>
            <person name="Natvig D."/>
            <person name="Lalanne C."/>
            <person name="Gautier V."/>
            <person name="Ament-Velasquez S.L."/>
            <person name="Kruys A."/>
            <person name="Hutchinson M.I."/>
            <person name="Powell A.J."/>
            <person name="Barry K."/>
            <person name="Miller A.N."/>
            <person name="Grigoriev I.V."/>
            <person name="Debuchy R."/>
            <person name="Gladieux P."/>
            <person name="Thoren M.H."/>
            <person name="Johannesson H."/>
        </authorList>
    </citation>
    <scope>NUCLEOTIDE SEQUENCE</scope>
    <source>
        <strain evidence="2">CBS 315.58</strain>
    </source>
</reference>
<dbReference type="InterPro" id="IPR018712">
    <property type="entry name" value="Tle1-like_cat"/>
</dbReference>
<protein>
    <recommendedName>
        <fullName evidence="1">T6SS Phospholipase effector Tle1-like catalytic domain-containing protein</fullName>
    </recommendedName>
</protein>
<evidence type="ECO:0000313" key="3">
    <source>
        <dbReference type="Proteomes" id="UP001303160"/>
    </source>
</evidence>
<feature type="domain" description="T6SS Phospholipase effector Tle1-like catalytic" evidence="1">
    <location>
        <begin position="13"/>
        <end position="127"/>
    </location>
</feature>
<feature type="domain" description="T6SS Phospholipase effector Tle1-like catalytic" evidence="1">
    <location>
        <begin position="187"/>
        <end position="266"/>
    </location>
</feature>
<sequence length="585" mass="65398">MSSASQPIQITRKRLIICCDGAWMNSDTGYRKPSYSNPVGKAVVPSNVTRLSRSLRRYCTDGTLQVTEYHSGIGSSGSLADVFSGGAFSLGVSENIRSAYSFICANFTDGDEVILVGFSRGAFTARSDTQHWRDGKYKDPFPDKPFGDKPKGEDAPSKYRAMLTERGLTRIHQNQEKGPLIRVKAIAVEYRFYDTILTDRIEYAFHALALDEHRPAFSPTVWERTIDSLYVTDLRQVWFPGNHVNVGGGWKDAGISDMSLAWMMDQLASTGVEFDEAAIMRLFDELEHSYRDMAEKDPMFPHARTKSSETPAVIEPPQEDSSFLPEWLRFHLPTAAEIGKKIMGEKHWAIEPICESNMPLRPWALGAIRGSNKWSYKVAGSNIRSPCAYKKRDPITGKETNEFLEDTNERMHSSVRVRLALHGLGLNDRDVWEAPALKGRWAVRKTAQEFLDPIPKAVASWEKPEVEAGAASTRTSTATASWKRKLGLSNTTVKNQGDNTSPAASNTATLVGVAAEQQRPLQAMDNKGYRWLWEYCGKEKDAPPQRVMVEEPLGPFERQLLRLSGGVPNVYEFAETVEGMDGRKV</sequence>
<gene>
    <name evidence="2" type="ORF">QBC40DRAFT_331910</name>
</gene>
<reference evidence="2" key="1">
    <citation type="journal article" date="2023" name="Mol. Phylogenet. Evol.">
        <title>Genome-scale phylogeny and comparative genomics of the fungal order Sordariales.</title>
        <authorList>
            <person name="Hensen N."/>
            <person name="Bonometti L."/>
            <person name="Westerberg I."/>
            <person name="Brannstrom I.O."/>
            <person name="Guillou S."/>
            <person name="Cros-Aarteil S."/>
            <person name="Calhoun S."/>
            <person name="Haridas S."/>
            <person name="Kuo A."/>
            <person name="Mondo S."/>
            <person name="Pangilinan J."/>
            <person name="Riley R."/>
            <person name="LaButti K."/>
            <person name="Andreopoulos B."/>
            <person name="Lipzen A."/>
            <person name="Chen C."/>
            <person name="Yan M."/>
            <person name="Daum C."/>
            <person name="Ng V."/>
            <person name="Clum A."/>
            <person name="Steindorff A."/>
            <person name="Ohm R.A."/>
            <person name="Martin F."/>
            <person name="Silar P."/>
            <person name="Natvig D.O."/>
            <person name="Lalanne C."/>
            <person name="Gautier V."/>
            <person name="Ament-Velasquez S.L."/>
            <person name="Kruys A."/>
            <person name="Hutchinson M.I."/>
            <person name="Powell A.J."/>
            <person name="Barry K."/>
            <person name="Miller A.N."/>
            <person name="Grigoriev I.V."/>
            <person name="Debuchy R."/>
            <person name="Gladieux P."/>
            <person name="Hiltunen Thoren M."/>
            <person name="Johannesson H."/>
        </authorList>
    </citation>
    <scope>NUCLEOTIDE SEQUENCE</scope>
    <source>
        <strain evidence="2">CBS 315.58</strain>
    </source>
</reference>
<evidence type="ECO:0000259" key="1">
    <source>
        <dbReference type="Pfam" id="PF09994"/>
    </source>
</evidence>
<keyword evidence="3" id="KW-1185">Reference proteome</keyword>
<dbReference type="EMBL" id="MU863950">
    <property type="protein sequence ID" value="KAK4198184.1"/>
    <property type="molecule type" value="Genomic_DNA"/>
</dbReference>
<evidence type="ECO:0000313" key="2">
    <source>
        <dbReference type="EMBL" id="KAK4198184.1"/>
    </source>
</evidence>
<comment type="caution">
    <text evidence="2">The sequence shown here is derived from an EMBL/GenBank/DDBJ whole genome shotgun (WGS) entry which is preliminary data.</text>
</comment>
<dbReference type="PANTHER" id="PTHR33840">
    <property type="match status" value="1"/>
</dbReference>
<dbReference type="AlphaFoldDB" id="A0AAN6XCW0"/>
<dbReference type="Pfam" id="PF09994">
    <property type="entry name" value="T6SS_Tle1-like_cat"/>
    <property type="match status" value="2"/>
</dbReference>
<name>A0AAN6XCW0_9PEZI</name>
<organism evidence="2 3">
    <name type="scientific">Triangularia verruculosa</name>
    <dbReference type="NCBI Taxonomy" id="2587418"/>
    <lineage>
        <taxon>Eukaryota</taxon>
        <taxon>Fungi</taxon>
        <taxon>Dikarya</taxon>
        <taxon>Ascomycota</taxon>
        <taxon>Pezizomycotina</taxon>
        <taxon>Sordariomycetes</taxon>
        <taxon>Sordariomycetidae</taxon>
        <taxon>Sordariales</taxon>
        <taxon>Podosporaceae</taxon>
        <taxon>Triangularia</taxon>
    </lineage>
</organism>
<dbReference type="PANTHER" id="PTHR33840:SF1">
    <property type="entry name" value="TLE1 PHOSPHOLIPASE DOMAIN-CONTAINING PROTEIN"/>
    <property type="match status" value="1"/>
</dbReference>
<dbReference type="Proteomes" id="UP001303160">
    <property type="component" value="Unassembled WGS sequence"/>
</dbReference>